<evidence type="ECO:0000256" key="5">
    <source>
        <dbReference type="ARBA" id="ARBA00022840"/>
    </source>
</evidence>
<keyword evidence="6" id="KW-1133">Transmembrane helix</keyword>
<dbReference type="AlphaFoldDB" id="A0A074ZSP4"/>
<keyword evidence="2" id="KW-0547">Nucleotide-binding</keyword>
<evidence type="ECO:0000313" key="10">
    <source>
        <dbReference type="Proteomes" id="UP000054324"/>
    </source>
</evidence>
<organism evidence="9 10">
    <name type="scientific">Opisthorchis viverrini</name>
    <name type="common">Southeast Asian liver fluke</name>
    <dbReference type="NCBI Taxonomy" id="6198"/>
    <lineage>
        <taxon>Eukaryota</taxon>
        <taxon>Metazoa</taxon>
        <taxon>Spiralia</taxon>
        <taxon>Lophotrochozoa</taxon>
        <taxon>Platyhelminthes</taxon>
        <taxon>Trematoda</taxon>
        <taxon>Digenea</taxon>
        <taxon>Opisthorchiida</taxon>
        <taxon>Opisthorchiata</taxon>
        <taxon>Opisthorchiidae</taxon>
        <taxon>Opisthorchis</taxon>
    </lineage>
</organism>
<evidence type="ECO:0000259" key="8">
    <source>
        <dbReference type="PROSITE" id="PS51194"/>
    </source>
</evidence>
<evidence type="ECO:0000256" key="2">
    <source>
        <dbReference type="ARBA" id="ARBA00022741"/>
    </source>
</evidence>
<reference evidence="9 10" key="1">
    <citation type="submission" date="2013-11" db="EMBL/GenBank/DDBJ databases">
        <title>Opisthorchis viverrini - life in the bile duct.</title>
        <authorList>
            <person name="Young N.D."/>
            <person name="Nagarajan N."/>
            <person name="Lin S.J."/>
            <person name="Korhonen P.K."/>
            <person name="Jex A.R."/>
            <person name="Hall R.S."/>
            <person name="Safavi-Hemami H."/>
            <person name="Kaewkong W."/>
            <person name="Bertrand D."/>
            <person name="Gao S."/>
            <person name="Seet Q."/>
            <person name="Wongkham S."/>
            <person name="Teh B.T."/>
            <person name="Wongkham C."/>
            <person name="Intapan P.M."/>
            <person name="Maleewong W."/>
            <person name="Yang X."/>
            <person name="Hu M."/>
            <person name="Wang Z."/>
            <person name="Hofmann A."/>
            <person name="Sternberg P.W."/>
            <person name="Tan P."/>
            <person name="Wang J."/>
            <person name="Gasser R.B."/>
        </authorList>
    </citation>
    <scope>NUCLEOTIDE SEQUENCE [LARGE SCALE GENOMIC DNA]</scope>
</reference>
<keyword evidence="3" id="KW-0378">Hydrolase</keyword>
<dbReference type="KEGG" id="ovi:T265_04395"/>
<dbReference type="OrthoDB" id="360161at2759"/>
<dbReference type="EC" id="3.6.4.13" evidence="1"/>
<dbReference type="InterPro" id="IPR027417">
    <property type="entry name" value="P-loop_NTPase"/>
</dbReference>
<dbReference type="PROSITE" id="PS51192">
    <property type="entry name" value="HELICASE_ATP_BIND_1"/>
    <property type="match status" value="1"/>
</dbReference>
<name>A0A074ZSP4_OPIVI</name>
<dbReference type="Proteomes" id="UP000054324">
    <property type="component" value="Unassembled WGS sequence"/>
</dbReference>
<evidence type="ECO:0000259" key="7">
    <source>
        <dbReference type="PROSITE" id="PS51192"/>
    </source>
</evidence>
<dbReference type="GO" id="GO:0003724">
    <property type="term" value="F:RNA helicase activity"/>
    <property type="evidence" value="ECO:0007669"/>
    <property type="project" value="UniProtKB-EC"/>
</dbReference>
<dbReference type="RefSeq" id="XP_009167398.1">
    <property type="nucleotide sequence ID" value="XM_009169134.1"/>
</dbReference>
<keyword evidence="6" id="KW-0472">Membrane</keyword>
<evidence type="ECO:0000256" key="4">
    <source>
        <dbReference type="ARBA" id="ARBA00022806"/>
    </source>
</evidence>
<keyword evidence="4" id="KW-0347">Helicase</keyword>
<evidence type="ECO:0000256" key="1">
    <source>
        <dbReference type="ARBA" id="ARBA00012552"/>
    </source>
</evidence>
<evidence type="ECO:0000256" key="3">
    <source>
        <dbReference type="ARBA" id="ARBA00022801"/>
    </source>
</evidence>
<dbReference type="SUPFAM" id="SSF52540">
    <property type="entry name" value="P-loop containing nucleoside triphosphate hydrolases"/>
    <property type="match status" value="1"/>
</dbReference>
<dbReference type="InterPro" id="IPR001650">
    <property type="entry name" value="Helicase_C-like"/>
</dbReference>
<keyword evidence="6" id="KW-0812">Transmembrane</keyword>
<feature type="domain" description="Helicase C-terminal" evidence="8">
    <location>
        <begin position="659"/>
        <end position="800"/>
    </location>
</feature>
<dbReference type="STRING" id="6198.A0A074ZSP4"/>
<protein>
    <recommendedName>
        <fullName evidence="1">RNA helicase</fullName>
        <ecNumber evidence="1">3.6.4.13</ecNumber>
    </recommendedName>
</protein>
<dbReference type="CTD" id="20318577"/>
<accession>A0A074ZSP4</accession>
<dbReference type="GO" id="GO:0005524">
    <property type="term" value="F:ATP binding"/>
    <property type="evidence" value="ECO:0007669"/>
    <property type="project" value="UniProtKB-KW"/>
</dbReference>
<dbReference type="SMART" id="SM00490">
    <property type="entry name" value="HELICc"/>
    <property type="match status" value="1"/>
</dbReference>
<keyword evidence="10" id="KW-1185">Reference proteome</keyword>
<keyword evidence="5" id="KW-0067">ATP-binding</keyword>
<dbReference type="Gene3D" id="3.40.50.300">
    <property type="entry name" value="P-loop containing nucleotide triphosphate hydrolases"/>
    <property type="match status" value="2"/>
</dbReference>
<dbReference type="InterPro" id="IPR014001">
    <property type="entry name" value="Helicase_ATP-bd"/>
</dbReference>
<dbReference type="InterPro" id="IPR011545">
    <property type="entry name" value="DEAD/DEAH_box_helicase_dom"/>
</dbReference>
<feature type="transmembrane region" description="Helical" evidence="6">
    <location>
        <begin position="120"/>
        <end position="140"/>
    </location>
</feature>
<gene>
    <name evidence="9" type="ORF">T265_04395</name>
</gene>
<proteinExistence type="predicted"/>
<evidence type="ECO:0000256" key="6">
    <source>
        <dbReference type="SAM" id="Phobius"/>
    </source>
</evidence>
<dbReference type="Pfam" id="PF00271">
    <property type="entry name" value="Helicase_C"/>
    <property type="match status" value="1"/>
</dbReference>
<dbReference type="CDD" id="cd18787">
    <property type="entry name" value="SF2_C_DEAD"/>
    <property type="match status" value="1"/>
</dbReference>
<feature type="domain" description="Helicase ATP-binding" evidence="7">
    <location>
        <begin position="367"/>
        <end position="612"/>
    </location>
</feature>
<dbReference type="GeneID" id="20318577"/>
<dbReference type="SMART" id="SM00487">
    <property type="entry name" value="DEXDc"/>
    <property type="match status" value="1"/>
</dbReference>
<dbReference type="EMBL" id="KL596690">
    <property type="protein sequence ID" value="KER28852.1"/>
    <property type="molecule type" value="Genomic_DNA"/>
</dbReference>
<dbReference type="GO" id="GO:0003676">
    <property type="term" value="F:nucleic acid binding"/>
    <property type="evidence" value="ECO:0007669"/>
    <property type="project" value="InterPro"/>
</dbReference>
<sequence>MNRLSSSETQLGGGHELDQMCIDSGKRLLQAKKFRAAHDIKVSGSSALGGELPLPEITFTSLVSSFPSFNQHLLNNVGELSFSVPTPVQAQAIPIMLKWHQPASYSRAGKRKQATVDAPFFLFHILFLPPLLILLITLSLTDDSVRHASVLRAASARHMVTTSSGISKSVLKPRHPVYLAAFSVRTLKQAGQQAALALTLDSLGTDVCCVSETRIQDASTVTELTAPSISTRFRLRTSEMEEAQKAGNPRRLFQLIRATGPRKPTVSGTVKHRNGTTISNEEERLGRWSEYFEQQLSWPPAGTHLEPTGEVEPWTVNVEPPTVSEVQDCLSSIKRHRAAGPDDLSPGLFKDGGGVLSQRSSDLFACIWEKESNGNLLACAPTGSGKTAAYLIPVLQAYCARFLTTDTELEVNQSSQPKPTSETPHRIALFGLILAPTQELVRQIWSEAARLSRGLPGGRFIAYLSRRHYAYRGKSKYKVNSRENSKNALTKLRELRLPRSTRILVATPCRMAFLLSLDPSLCPFDVSNLVWLVLDEYDKMLEVDVTNANSLSSKKMRHRVRSFRDQINPIFHALSKARSISGRQPSVAMFSATVPDEVVNWAQSELPALLSPTGEQASGKFELVQLCVGTRNSAVSTVKQELRYCATEEGKLLEIRYLLVRGLLYPCLIFMESRERAKELIKEILLSDANVLANVISSDKTDAQRAAIIRAFREGQLNVLVCTDLLGRGIDFKGVNMVVNYDLPPSKEEYIHRVGRTGRAGRLGRAITLWTDADLPRLGEVLKVMRRSGCEVDPELERLVAEWHSRRSQFLLAKRKGPAAGDLSEHVIISKRRGERRLIHNLIRKQRRKGIKVDTEDDASADSDRQIKWLRRWNPYRKRISDLSSARQNKRTQK</sequence>
<dbReference type="GO" id="GO:0016787">
    <property type="term" value="F:hydrolase activity"/>
    <property type="evidence" value="ECO:0007669"/>
    <property type="project" value="UniProtKB-KW"/>
</dbReference>
<dbReference type="Pfam" id="PF00270">
    <property type="entry name" value="DEAD"/>
    <property type="match status" value="1"/>
</dbReference>
<dbReference type="PROSITE" id="PS51194">
    <property type="entry name" value="HELICASE_CTER"/>
    <property type="match status" value="1"/>
</dbReference>
<dbReference type="PANTHER" id="PTHR47958">
    <property type="entry name" value="ATP-DEPENDENT RNA HELICASE DBP3"/>
    <property type="match status" value="1"/>
</dbReference>
<evidence type="ECO:0000313" key="9">
    <source>
        <dbReference type="EMBL" id="KER28852.1"/>
    </source>
</evidence>